<evidence type="ECO:0000256" key="10">
    <source>
        <dbReference type="ARBA" id="ARBA00022833"/>
    </source>
</evidence>
<evidence type="ECO:0000259" key="17">
    <source>
        <dbReference type="PROSITE" id="PS50089"/>
    </source>
</evidence>
<keyword evidence="9" id="KW-0833">Ubl conjugation pathway</keyword>
<evidence type="ECO:0000313" key="19">
    <source>
        <dbReference type="Proteomes" id="UP000187609"/>
    </source>
</evidence>
<reference evidence="18" key="1">
    <citation type="submission" date="2016-11" db="EMBL/GenBank/DDBJ databases">
        <title>The genome of Nicotiana attenuata.</title>
        <authorList>
            <person name="Xu S."/>
            <person name="Brockmoeller T."/>
            <person name="Gaquerel E."/>
            <person name="Navarro A."/>
            <person name="Kuhl H."/>
            <person name="Gase K."/>
            <person name="Ling Z."/>
            <person name="Zhou W."/>
            <person name="Kreitzer C."/>
            <person name="Stanke M."/>
            <person name="Tang H."/>
            <person name="Lyons E."/>
            <person name="Pandey P."/>
            <person name="Pandey S.P."/>
            <person name="Timmermann B."/>
            <person name="Baldwin I.T."/>
        </authorList>
    </citation>
    <scope>NUCLEOTIDE SEQUENCE [LARGE SCALE GENOMIC DNA]</scope>
    <source>
        <strain evidence="18">UT</strain>
    </source>
</reference>
<dbReference type="EMBL" id="MJEQ01037189">
    <property type="protein sequence ID" value="OIS99931.1"/>
    <property type="molecule type" value="Genomic_DNA"/>
</dbReference>
<dbReference type="InterPro" id="IPR044600">
    <property type="entry name" value="ATL1/ATL16-like"/>
</dbReference>
<evidence type="ECO:0000256" key="8">
    <source>
        <dbReference type="ARBA" id="ARBA00022771"/>
    </source>
</evidence>
<gene>
    <name evidence="18" type="primary">ATL52_2</name>
    <name evidence="18" type="ORF">A4A49_00334</name>
</gene>
<evidence type="ECO:0000256" key="16">
    <source>
        <dbReference type="SAM" id="Phobius"/>
    </source>
</evidence>
<evidence type="ECO:0000256" key="5">
    <source>
        <dbReference type="ARBA" id="ARBA00022679"/>
    </source>
</evidence>
<keyword evidence="10" id="KW-0862">Zinc</keyword>
<dbReference type="GO" id="GO:0061630">
    <property type="term" value="F:ubiquitin protein ligase activity"/>
    <property type="evidence" value="ECO:0007669"/>
    <property type="project" value="UniProtKB-EC"/>
</dbReference>
<dbReference type="GO" id="GO:0016020">
    <property type="term" value="C:membrane"/>
    <property type="evidence" value="ECO:0007669"/>
    <property type="project" value="UniProtKB-SubCell"/>
</dbReference>
<keyword evidence="19" id="KW-1185">Reference proteome</keyword>
<dbReference type="Gramene" id="OIS99931">
    <property type="protein sequence ID" value="OIS99931"/>
    <property type="gene ID" value="A4A49_00334"/>
</dbReference>
<dbReference type="PANTHER" id="PTHR46913:SF1">
    <property type="entry name" value="RING-H2 FINGER PROTEIN ATL16"/>
    <property type="match status" value="1"/>
</dbReference>
<dbReference type="Gene3D" id="3.30.40.10">
    <property type="entry name" value="Zinc/RING finger domain, C3HC4 (zinc finger)"/>
    <property type="match status" value="1"/>
</dbReference>
<evidence type="ECO:0000256" key="1">
    <source>
        <dbReference type="ARBA" id="ARBA00000900"/>
    </source>
</evidence>
<dbReference type="Proteomes" id="UP000187609">
    <property type="component" value="Unassembled WGS sequence"/>
</dbReference>
<comment type="pathway">
    <text evidence="3">Protein modification; protein ubiquitination.</text>
</comment>
<dbReference type="InterPro" id="IPR001841">
    <property type="entry name" value="Znf_RING"/>
</dbReference>
<dbReference type="UniPathway" id="UPA00143"/>
<evidence type="ECO:0000256" key="9">
    <source>
        <dbReference type="ARBA" id="ARBA00022786"/>
    </source>
</evidence>
<sequence>MAEAPMPNTPSSPSSPKQSNLPTLYCALIIVGIAAVLLGLYNLLIVRWCNEDNHTNDQSTEQISSHVSLDNLNVNLVSSFRYKIGGVEVGGNDHEKNNDDIECSVCLSDFEEGEEVKQLPRCNHSFHASCIDMWLYSHLDCPMCRSPVEPPVLHPSSFTGQEESREGLIVQGTSV</sequence>
<dbReference type="SMR" id="A0A1J6I633"/>
<keyword evidence="11 16" id="KW-1133">Transmembrane helix</keyword>
<evidence type="ECO:0000256" key="12">
    <source>
        <dbReference type="ARBA" id="ARBA00023136"/>
    </source>
</evidence>
<accession>A0A1J6I633</accession>
<dbReference type="SMART" id="SM00184">
    <property type="entry name" value="RING"/>
    <property type="match status" value="1"/>
</dbReference>
<feature type="region of interest" description="Disordered" evidence="15">
    <location>
        <begin position="155"/>
        <end position="175"/>
    </location>
</feature>
<dbReference type="GO" id="GO:0016567">
    <property type="term" value="P:protein ubiquitination"/>
    <property type="evidence" value="ECO:0007669"/>
    <property type="project" value="UniProtKB-UniPathway"/>
</dbReference>
<evidence type="ECO:0000256" key="4">
    <source>
        <dbReference type="ARBA" id="ARBA00012483"/>
    </source>
</evidence>
<name>A0A1J6I633_NICAT</name>
<comment type="subcellular location">
    <subcellularLocation>
        <location evidence="2">Membrane</location>
        <topology evidence="2">Single-pass membrane protein</topology>
    </subcellularLocation>
</comment>
<comment type="caution">
    <text evidence="18">The sequence shown here is derived from an EMBL/GenBank/DDBJ whole genome shotgun (WGS) entry which is preliminary data.</text>
</comment>
<evidence type="ECO:0000256" key="14">
    <source>
        <dbReference type="PROSITE-ProRule" id="PRU00175"/>
    </source>
</evidence>
<evidence type="ECO:0000313" key="18">
    <source>
        <dbReference type="EMBL" id="OIS99931.1"/>
    </source>
</evidence>
<dbReference type="GO" id="GO:0008270">
    <property type="term" value="F:zinc ion binding"/>
    <property type="evidence" value="ECO:0007669"/>
    <property type="project" value="UniProtKB-KW"/>
</dbReference>
<dbReference type="OMA" id="LIIIRWC"/>
<feature type="transmembrane region" description="Helical" evidence="16">
    <location>
        <begin position="22"/>
        <end position="44"/>
    </location>
</feature>
<evidence type="ECO:0000256" key="2">
    <source>
        <dbReference type="ARBA" id="ARBA00004167"/>
    </source>
</evidence>
<keyword evidence="12 16" id="KW-0472">Membrane</keyword>
<proteinExistence type="inferred from homology"/>
<dbReference type="InterPro" id="IPR013083">
    <property type="entry name" value="Znf_RING/FYVE/PHD"/>
</dbReference>
<evidence type="ECO:0000256" key="3">
    <source>
        <dbReference type="ARBA" id="ARBA00004906"/>
    </source>
</evidence>
<feature type="domain" description="RING-type" evidence="17">
    <location>
        <begin position="103"/>
        <end position="145"/>
    </location>
</feature>
<organism evidence="18 19">
    <name type="scientific">Nicotiana attenuata</name>
    <name type="common">Coyote tobacco</name>
    <dbReference type="NCBI Taxonomy" id="49451"/>
    <lineage>
        <taxon>Eukaryota</taxon>
        <taxon>Viridiplantae</taxon>
        <taxon>Streptophyta</taxon>
        <taxon>Embryophyta</taxon>
        <taxon>Tracheophyta</taxon>
        <taxon>Spermatophyta</taxon>
        <taxon>Magnoliopsida</taxon>
        <taxon>eudicotyledons</taxon>
        <taxon>Gunneridae</taxon>
        <taxon>Pentapetalae</taxon>
        <taxon>asterids</taxon>
        <taxon>lamiids</taxon>
        <taxon>Solanales</taxon>
        <taxon>Solanaceae</taxon>
        <taxon>Nicotianoideae</taxon>
        <taxon>Nicotianeae</taxon>
        <taxon>Nicotiana</taxon>
    </lineage>
</organism>
<evidence type="ECO:0000256" key="7">
    <source>
        <dbReference type="ARBA" id="ARBA00022723"/>
    </source>
</evidence>
<evidence type="ECO:0000256" key="11">
    <source>
        <dbReference type="ARBA" id="ARBA00022989"/>
    </source>
</evidence>
<dbReference type="Pfam" id="PF13639">
    <property type="entry name" value="zf-RING_2"/>
    <property type="match status" value="1"/>
</dbReference>
<protein>
    <recommendedName>
        <fullName evidence="4">RING-type E3 ubiquitin transferase</fullName>
        <ecNumber evidence="4">2.3.2.27</ecNumber>
    </recommendedName>
</protein>
<keyword evidence="8 14" id="KW-0863">Zinc-finger</keyword>
<evidence type="ECO:0000256" key="15">
    <source>
        <dbReference type="SAM" id="MobiDB-lite"/>
    </source>
</evidence>
<keyword evidence="5" id="KW-0808">Transferase</keyword>
<keyword evidence="6 16" id="KW-0812">Transmembrane</keyword>
<evidence type="ECO:0000256" key="13">
    <source>
        <dbReference type="ARBA" id="ARBA00024209"/>
    </source>
</evidence>
<comment type="similarity">
    <text evidence="13">Belongs to the RING-type zinc finger family. ATL subfamily.</text>
</comment>
<keyword evidence="7" id="KW-0479">Metal-binding</keyword>
<dbReference type="AlphaFoldDB" id="A0A1J6I633"/>
<dbReference type="CDD" id="cd16461">
    <property type="entry name" value="RING-H2_EL5-like"/>
    <property type="match status" value="1"/>
</dbReference>
<dbReference type="EC" id="2.3.2.27" evidence="4"/>
<comment type="catalytic activity">
    <reaction evidence="1">
        <text>S-ubiquitinyl-[E2 ubiquitin-conjugating enzyme]-L-cysteine + [acceptor protein]-L-lysine = [E2 ubiquitin-conjugating enzyme]-L-cysteine + N(6)-ubiquitinyl-[acceptor protein]-L-lysine.</text>
        <dbReference type="EC" id="2.3.2.27"/>
    </reaction>
</comment>
<evidence type="ECO:0000256" key="6">
    <source>
        <dbReference type="ARBA" id="ARBA00022692"/>
    </source>
</evidence>
<dbReference type="PROSITE" id="PS50089">
    <property type="entry name" value="ZF_RING_2"/>
    <property type="match status" value="1"/>
</dbReference>
<dbReference type="SUPFAM" id="SSF57850">
    <property type="entry name" value="RING/U-box"/>
    <property type="match status" value="1"/>
</dbReference>
<dbReference type="PANTHER" id="PTHR46913">
    <property type="entry name" value="RING-H2 FINGER PROTEIN ATL16"/>
    <property type="match status" value="1"/>
</dbReference>